<reference evidence="4" key="1">
    <citation type="submission" date="2025-08" db="UniProtKB">
        <authorList>
            <consortium name="RefSeq"/>
        </authorList>
    </citation>
    <scope>IDENTIFICATION</scope>
    <source>
        <tissue evidence="4">White muscle</tissue>
    </source>
</reference>
<protein>
    <submittedName>
        <fullName evidence="4">Laminin subunit gamma-3-like</fullName>
    </submittedName>
</protein>
<accession>A0A8U0PNU9</accession>
<feature type="compositionally biased region" description="Basic and acidic residues" evidence="2">
    <location>
        <begin position="13"/>
        <end position="24"/>
    </location>
</feature>
<proteinExistence type="predicted"/>
<name>A0A8U0PNU9_SALNM</name>
<dbReference type="Proteomes" id="UP000808372">
    <property type="component" value="Chromosome 31"/>
</dbReference>
<evidence type="ECO:0000256" key="1">
    <source>
        <dbReference type="SAM" id="Coils"/>
    </source>
</evidence>
<sequence>MHCSASMEEEQEDEKKEEGNENRRRTLCSTLADAVSVVRSAQTQLKQATLDLDNMVIPFEVPPVPNRWNSAVNQSEVLMKSHTEMSGRIESIATKAFMASNQTYSLLMDLLEDNSTKEYISNLTEQLADMQQIKENLTAQVNRTLANQLSLEEESADVLVALGNLTSSLLELSQRRPKSTSGTNQSDLRPTQGYNQSDPSLAPAANQSEDVELSNRTAELAFNVQSKEELVNKIREEMEPRIQTAHNNMAAVKDIYKLTAHAHGSKVLALSSVVTGKEMESEAIALRRELEDMQREWPRRQAQTKAALKKETLLREKVLEDINKKVNQTERVLRPALDNATLSNATAEQAEHTAHALSKEARATLTKAKHVRTASAQLSSSVDTALQQLAELENHTAQARAQLNVEPVESLTSVKGDIQAAKFQLEAYSLTLIQLISNMDGSMVLEQFDRILSETAVRLGVMRGSVESPALNGKIQTLWSAGQDQKSQLTHLEQDLQEIRQERDSLKDIALHLPQTCPQASGIEGH</sequence>
<feature type="compositionally biased region" description="Polar residues" evidence="2">
    <location>
        <begin position="179"/>
        <end position="199"/>
    </location>
</feature>
<dbReference type="RefSeq" id="XP_038827194.1">
    <property type="nucleotide sequence ID" value="XM_038971266.1"/>
</dbReference>
<feature type="coiled-coil region" evidence="1">
    <location>
        <begin position="375"/>
        <end position="402"/>
    </location>
</feature>
<organism evidence="3 4">
    <name type="scientific">Salvelinus namaycush</name>
    <name type="common">Lake trout</name>
    <name type="synonym">Salmo namaycush</name>
    <dbReference type="NCBI Taxonomy" id="8040"/>
    <lineage>
        <taxon>Eukaryota</taxon>
        <taxon>Metazoa</taxon>
        <taxon>Chordata</taxon>
        <taxon>Craniata</taxon>
        <taxon>Vertebrata</taxon>
        <taxon>Euteleostomi</taxon>
        <taxon>Actinopterygii</taxon>
        <taxon>Neopterygii</taxon>
        <taxon>Teleostei</taxon>
        <taxon>Protacanthopterygii</taxon>
        <taxon>Salmoniformes</taxon>
        <taxon>Salmonidae</taxon>
        <taxon>Salmoninae</taxon>
        <taxon>Salvelinus</taxon>
    </lineage>
</organism>
<dbReference type="AlphaFoldDB" id="A0A8U0PNU9"/>
<dbReference type="GeneID" id="120026406"/>
<evidence type="ECO:0000313" key="3">
    <source>
        <dbReference type="Proteomes" id="UP000808372"/>
    </source>
</evidence>
<feature type="region of interest" description="Disordered" evidence="2">
    <location>
        <begin position="173"/>
        <end position="213"/>
    </location>
</feature>
<evidence type="ECO:0000313" key="4">
    <source>
        <dbReference type="RefSeq" id="XP_038827194.1"/>
    </source>
</evidence>
<gene>
    <name evidence="4" type="primary">LOC120026406</name>
</gene>
<feature type="coiled-coil region" evidence="1">
    <location>
        <begin position="120"/>
        <end position="154"/>
    </location>
</feature>
<evidence type="ECO:0000256" key="2">
    <source>
        <dbReference type="SAM" id="MobiDB-lite"/>
    </source>
</evidence>
<keyword evidence="3" id="KW-1185">Reference proteome</keyword>
<dbReference type="KEGG" id="snh:120026406"/>
<feature type="region of interest" description="Disordered" evidence="2">
    <location>
        <begin position="1"/>
        <end position="24"/>
    </location>
</feature>
<keyword evidence="1" id="KW-0175">Coiled coil</keyword>
<feature type="coiled-coil region" evidence="1">
    <location>
        <begin position="482"/>
        <end position="509"/>
    </location>
</feature>